<proteinExistence type="predicted"/>
<sequence>MGNTKSLFQMKHTYHTNLAIAFNLGILPKEICCTVPASTRHNWKTRGYNHLFGLDYALDIQESTDVLRTIAQNKRLLRIARALVIIAGMYRRLLLQASDRKQILLAHKNEILNTIEQLVPLTGLKRALTPFDLSPQLYHYWKRSVSCVHAPIFRCRKIFYNQLTPKEVYLIRDYLLHSDFLRWPLASVYYRMIRDRAAFMSRSTFYLYARMLGLSGLHRFRKPKKRKKGIRALRPFEILHVDVTEVRLNDVQKLYISFIIDNFSRSILGWKAGFNKSASLTLNNLREVIERYNLKDFTLLSDDGSENKGLVADFIAGYKYRINPVIAQIDTSFSNSVVEAVFKIFKSNYWPRDFAGQVNKALEIISEMVHDYNDIRPHGSLTGLTPIEALMNENTDSIVPTDQIRIAATARITENLNSNCTNCQPKSE</sequence>
<dbReference type="PANTHER" id="PTHR46889">
    <property type="entry name" value="TRANSPOSASE INSF FOR INSERTION SEQUENCE IS3B-RELATED"/>
    <property type="match status" value="1"/>
</dbReference>
<feature type="domain" description="Integrase catalytic" evidence="1">
    <location>
        <begin position="231"/>
        <end position="394"/>
    </location>
</feature>
<dbReference type="Pfam" id="PF13683">
    <property type="entry name" value="rve_3"/>
    <property type="match status" value="1"/>
</dbReference>
<dbReference type="InterPro" id="IPR050900">
    <property type="entry name" value="Transposase_IS3/IS150/IS904"/>
</dbReference>
<dbReference type="Pfam" id="PF00665">
    <property type="entry name" value="rve"/>
    <property type="match status" value="1"/>
</dbReference>
<dbReference type="SUPFAM" id="SSF53098">
    <property type="entry name" value="Ribonuclease H-like"/>
    <property type="match status" value="1"/>
</dbReference>
<name>A0A644YNU1_9ZZZZ</name>
<dbReference type="InterPro" id="IPR001584">
    <property type="entry name" value="Integrase_cat-core"/>
</dbReference>
<organism evidence="2">
    <name type="scientific">bioreactor metagenome</name>
    <dbReference type="NCBI Taxonomy" id="1076179"/>
    <lineage>
        <taxon>unclassified sequences</taxon>
        <taxon>metagenomes</taxon>
        <taxon>ecological metagenomes</taxon>
    </lineage>
</organism>
<accession>A0A644YNU1</accession>
<dbReference type="Gene3D" id="3.30.420.10">
    <property type="entry name" value="Ribonuclease H-like superfamily/Ribonuclease H"/>
    <property type="match status" value="1"/>
</dbReference>
<gene>
    <name evidence="2" type="ORF">SDC9_76813</name>
</gene>
<dbReference type="InterPro" id="IPR012337">
    <property type="entry name" value="RNaseH-like_sf"/>
</dbReference>
<dbReference type="GO" id="GO:0003676">
    <property type="term" value="F:nucleic acid binding"/>
    <property type="evidence" value="ECO:0007669"/>
    <property type="project" value="InterPro"/>
</dbReference>
<evidence type="ECO:0000313" key="2">
    <source>
        <dbReference type="EMBL" id="MPM30265.1"/>
    </source>
</evidence>
<protein>
    <recommendedName>
        <fullName evidence="1">Integrase catalytic domain-containing protein</fullName>
    </recommendedName>
</protein>
<reference evidence="2" key="1">
    <citation type="submission" date="2019-08" db="EMBL/GenBank/DDBJ databases">
        <authorList>
            <person name="Kucharzyk K."/>
            <person name="Murdoch R.W."/>
            <person name="Higgins S."/>
            <person name="Loffler F."/>
        </authorList>
    </citation>
    <scope>NUCLEOTIDE SEQUENCE</scope>
</reference>
<dbReference type="GO" id="GO:0015074">
    <property type="term" value="P:DNA integration"/>
    <property type="evidence" value="ECO:0007669"/>
    <property type="project" value="InterPro"/>
</dbReference>
<evidence type="ECO:0000259" key="1">
    <source>
        <dbReference type="PROSITE" id="PS50994"/>
    </source>
</evidence>
<dbReference type="AlphaFoldDB" id="A0A644YNU1"/>
<dbReference type="InterPro" id="IPR036397">
    <property type="entry name" value="RNaseH_sf"/>
</dbReference>
<dbReference type="PANTHER" id="PTHR46889:SF4">
    <property type="entry name" value="TRANSPOSASE INSO FOR INSERTION SEQUENCE ELEMENT IS911B-RELATED"/>
    <property type="match status" value="1"/>
</dbReference>
<dbReference type="EMBL" id="VSSQ01005741">
    <property type="protein sequence ID" value="MPM30265.1"/>
    <property type="molecule type" value="Genomic_DNA"/>
</dbReference>
<dbReference type="PROSITE" id="PS50994">
    <property type="entry name" value="INTEGRASE"/>
    <property type="match status" value="1"/>
</dbReference>
<comment type="caution">
    <text evidence="2">The sequence shown here is derived from an EMBL/GenBank/DDBJ whole genome shotgun (WGS) entry which is preliminary data.</text>
</comment>